<evidence type="ECO:0000313" key="1">
    <source>
        <dbReference type="EMBL" id="MFD1519911.1"/>
    </source>
</evidence>
<sequence>MNGRDLADNAPEVMFSLVLNSAVSTGLTSGQFARTRSAAFPYVVAAPAE</sequence>
<evidence type="ECO:0000313" key="2">
    <source>
        <dbReference type="Proteomes" id="UP001597114"/>
    </source>
</evidence>
<gene>
    <name evidence="1" type="ORF">ACFSJD_20615</name>
</gene>
<organism evidence="1 2">
    <name type="scientific">Pseudonocardia yunnanensis</name>
    <dbReference type="NCBI Taxonomy" id="58107"/>
    <lineage>
        <taxon>Bacteria</taxon>
        <taxon>Bacillati</taxon>
        <taxon>Actinomycetota</taxon>
        <taxon>Actinomycetes</taxon>
        <taxon>Pseudonocardiales</taxon>
        <taxon>Pseudonocardiaceae</taxon>
        <taxon>Pseudonocardia</taxon>
    </lineage>
</organism>
<dbReference type="EMBL" id="JBHUCO010000021">
    <property type="protein sequence ID" value="MFD1519911.1"/>
    <property type="molecule type" value="Genomic_DNA"/>
</dbReference>
<accession>A0ABW4EYE1</accession>
<protein>
    <submittedName>
        <fullName evidence="1">Uncharacterized protein</fullName>
    </submittedName>
</protein>
<proteinExistence type="predicted"/>
<comment type="caution">
    <text evidence="1">The sequence shown here is derived from an EMBL/GenBank/DDBJ whole genome shotgun (WGS) entry which is preliminary data.</text>
</comment>
<keyword evidence="2" id="KW-1185">Reference proteome</keyword>
<dbReference type="RefSeq" id="WP_344723548.1">
    <property type="nucleotide sequence ID" value="NZ_BAAAUS010000020.1"/>
</dbReference>
<dbReference type="Proteomes" id="UP001597114">
    <property type="component" value="Unassembled WGS sequence"/>
</dbReference>
<reference evidence="2" key="1">
    <citation type="journal article" date="2019" name="Int. J. Syst. Evol. Microbiol.">
        <title>The Global Catalogue of Microorganisms (GCM) 10K type strain sequencing project: providing services to taxonomists for standard genome sequencing and annotation.</title>
        <authorList>
            <consortium name="The Broad Institute Genomics Platform"/>
            <consortium name="The Broad Institute Genome Sequencing Center for Infectious Disease"/>
            <person name="Wu L."/>
            <person name="Ma J."/>
        </authorList>
    </citation>
    <scope>NUCLEOTIDE SEQUENCE [LARGE SCALE GENOMIC DNA]</scope>
    <source>
        <strain evidence="2">CCM 7043</strain>
    </source>
</reference>
<name>A0ABW4EYE1_9PSEU</name>